<name>A0A5Q0L543_9ACTN</name>
<dbReference type="AlphaFoldDB" id="A0A5Q0L543"/>
<sequence>MIVRIDRAWLLDLAHRHIPGDPDVSDFGTLAAAAARHADTVMDTLVYAESHHRAAALMHQLLRCPALDHSNELFSAVVAASYLSVSGEILDVQPKQAAGLATRVSRDGLDVRSIASEIKTWIAH</sequence>
<proteinExistence type="predicted"/>
<evidence type="ECO:0000313" key="1">
    <source>
        <dbReference type="EMBL" id="QFZ72073.1"/>
    </source>
</evidence>
<dbReference type="Proteomes" id="UP000326179">
    <property type="component" value="Chromosome"/>
</dbReference>
<gene>
    <name evidence="1" type="ORF">GFH48_01255</name>
</gene>
<organism evidence="1 2">
    <name type="scientific">Streptomyces fagopyri</name>
    <dbReference type="NCBI Taxonomy" id="2662397"/>
    <lineage>
        <taxon>Bacteria</taxon>
        <taxon>Bacillati</taxon>
        <taxon>Actinomycetota</taxon>
        <taxon>Actinomycetes</taxon>
        <taxon>Kitasatosporales</taxon>
        <taxon>Streptomycetaceae</taxon>
        <taxon>Streptomyces</taxon>
    </lineage>
</organism>
<dbReference type="EMBL" id="CP045643">
    <property type="protein sequence ID" value="QFZ72073.1"/>
    <property type="molecule type" value="Genomic_DNA"/>
</dbReference>
<protein>
    <submittedName>
        <fullName evidence="1">Fic family toxin-antitoxin system, toxin component</fullName>
    </submittedName>
</protein>
<dbReference type="RefSeq" id="WP_153286442.1">
    <property type="nucleotide sequence ID" value="NZ_CP045643.1"/>
</dbReference>
<dbReference type="KEGG" id="sfy:GFH48_01255"/>
<evidence type="ECO:0000313" key="2">
    <source>
        <dbReference type="Proteomes" id="UP000326179"/>
    </source>
</evidence>
<keyword evidence="2" id="KW-1185">Reference proteome</keyword>
<accession>A0A5Q0L543</accession>
<reference evidence="1 2" key="1">
    <citation type="submission" date="2019-10" db="EMBL/GenBank/DDBJ databases">
        <title>A novel species.</title>
        <authorList>
            <person name="Gao J."/>
        </authorList>
    </citation>
    <scope>NUCLEOTIDE SEQUENCE [LARGE SCALE GENOMIC DNA]</scope>
    <source>
        <strain evidence="1 2">QMT-28</strain>
    </source>
</reference>